<dbReference type="InterPro" id="IPR006189">
    <property type="entry name" value="CHASE_dom"/>
</dbReference>
<dbReference type="InterPro" id="IPR003660">
    <property type="entry name" value="HAMP_dom"/>
</dbReference>
<dbReference type="CDD" id="cd18773">
    <property type="entry name" value="PDC1_HK_sensor"/>
    <property type="match status" value="1"/>
</dbReference>
<evidence type="ECO:0000256" key="3">
    <source>
        <dbReference type="ARBA" id="ARBA00022475"/>
    </source>
</evidence>
<dbReference type="GO" id="GO:0007165">
    <property type="term" value="P:signal transduction"/>
    <property type="evidence" value="ECO:0007669"/>
    <property type="project" value="InterPro"/>
</dbReference>
<evidence type="ECO:0000313" key="14">
    <source>
        <dbReference type="Proteomes" id="UP000185678"/>
    </source>
</evidence>
<keyword evidence="6 9" id="KW-0472">Membrane</keyword>
<dbReference type="EC" id="2.7.7.65" evidence="2"/>
<dbReference type="InterPro" id="IPR033479">
    <property type="entry name" value="dCache_1"/>
</dbReference>
<evidence type="ECO:0000256" key="1">
    <source>
        <dbReference type="ARBA" id="ARBA00004651"/>
    </source>
</evidence>
<dbReference type="PANTHER" id="PTHR45138:SF9">
    <property type="entry name" value="DIGUANYLATE CYCLASE DGCM-RELATED"/>
    <property type="match status" value="1"/>
</dbReference>
<dbReference type="GO" id="GO:0052621">
    <property type="term" value="F:diguanylate cyclase activity"/>
    <property type="evidence" value="ECO:0007669"/>
    <property type="project" value="UniProtKB-EC"/>
</dbReference>
<dbReference type="Pfam" id="PF02743">
    <property type="entry name" value="dCache_1"/>
    <property type="match status" value="1"/>
</dbReference>
<reference evidence="13 14" key="1">
    <citation type="submission" date="2017-01" db="EMBL/GenBank/DDBJ databases">
        <authorList>
            <person name="Mah S.A."/>
            <person name="Swanson W.J."/>
            <person name="Moy G.W."/>
            <person name="Vacquier V.D."/>
        </authorList>
    </citation>
    <scope>NUCLEOTIDE SEQUENCE [LARGE SCALE GENOMIC DNA]</scope>
    <source>
        <strain evidence="13 14">DSM 11589</strain>
    </source>
</reference>
<evidence type="ECO:0000256" key="8">
    <source>
        <dbReference type="SAM" id="Coils"/>
    </source>
</evidence>
<dbReference type="GO" id="GO:1902201">
    <property type="term" value="P:negative regulation of bacterial-type flagellum-dependent cell motility"/>
    <property type="evidence" value="ECO:0007669"/>
    <property type="project" value="TreeGrafter"/>
</dbReference>
<evidence type="ECO:0000256" key="7">
    <source>
        <dbReference type="ARBA" id="ARBA00034247"/>
    </source>
</evidence>
<dbReference type="InterPro" id="IPR050469">
    <property type="entry name" value="Diguanylate_Cyclase"/>
</dbReference>
<feature type="domain" description="GGDEF" evidence="12">
    <location>
        <begin position="760"/>
        <end position="899"/>
    </location>
</feature>
<dbReference type="Gene3D" id="6.10.340.10">
    <property type="match status" value="1"/>
</dbReference>
<dbReference type="Pfam" id="PF03924">
    <property type="entry name" value="CHASE"/>
    <property type="match status" value="1"/>
</dbReference>
<feature type="domain" description="CHASE" evidence="10">
    <location>
        <begin position="103"/>
        <end position="189"/>
    </location>
</feature>
<dbReference type="Gene3D" id="3.30.450.350">
    <property type="entry name" value="CHASE domain"/>
    <property type="match status" value="1"/>
</dbReference>
<dbReference type="GO" id="GO:0043709">
    <property type="term" value="P:cell adhesion involved in single-species biofilm formation"/>
    <property type="evidence" value="ECO:0007669"/>
    <property type="project" value="TreeGrafter"/>
</dbReference>
<dbReference type="InterPro" id="IPR042240">
    <property type="entry name" value="CHASE_sf"/>
</dbReference>
<dbReference type="CDD" id="cd01949">
    <property type="entry name" value="GGDEF"/>
    <property type="match status" value="1"/>
</dbReference>
<dbReference type="InterPro" id="IPR000160">
    <property type="entry name" value="GGDEF_dom"/>
</dbReference>
<keyword evidence="14" id="KW-1185">Reference proteome</keyword>
<feature type="transmembrane region" description="Helical" evidence="9">
    <location>
        <begin position="296"/>
        <end position="318"/>
    </location>
</feature>
<keyword evidence="8" id="KW-0175">Coiled coil</keyword>
<organism evidence="13 14">
    <name type="scientific">Insolitispirillum peregrinum</name>
    <dbReference type="NCBI Taxonomy" id="80876"/>
    <lineage>
        <taxon>Bacteria</taxon>
        <taxon>Pseudomonadati</taxon>
        <taxon>Pseudomonadota</taxon>
        <taxon>Alphaproteobacteria</taxon>
        <taxon>Rhodospirillales</taxon>
        <taxon>Novispirillaceae</taxon>
        <taxon>Insolitispirillum</taxon>
    </lineage>
</organism>
<gene>
    <name evidence="13" type="ORF">SAMN05421779_104408</name>
</gene>
<dbReference type="SMART" id="SM00267">
    <property type="entry name" value="GGDEF"/>
    <property type="match status" value="1"/>
</dbReference>
<comment type="catalytic activity">
    <reaction evidence="7">
        <text>2 GTP = 3',3'-c-di-GMP + 2 diphosphate</text>
        <dbReference type="Rhea" id="RHEA:24898"/>
        <dbReference type="ChEBI" id="CHEBI:33019"/>
        <dbReference type="ChEBI" id="CHEBI:37565"/>
        <dbReference type="ChEBI" id="CHEBI:58805"/>
        <dbReference type="EC" id="2.7.7.65"/>
    </reaction>
</comment>
<accession>A0A1N7MWM0</accession>
<dbReference type="PANTHER" id="PTHR45138">
    <property type="entry name" value="REGULATORY COMPONENTS OF SENSORY TRANSDUCTION SYSTEM"/>
    <property type="match status" value="1"/>
</dbReference>
<evidence type="ECO:0000259" key="11">
    <source>
        <dbReference type="PROSITE" id="PS50885"/>
    </source>
</evidence>
<dbReference type="FunFam" id="3.30.70.270:FF:000001">
    <property type="entry name" value="Diguanylate cyclase domain protein"/>
    <property type="match status" value="1"/>
</dbReference>
<feature type="transmembrane region" description="Helical" evidence="9">
    <location>
        <begin position="252"/>
        <end position="275"/>
    </location>
</feature>
<dbReference type="EMBL" id="FTOA01000004">
    <property type="protein sequence ID" value="SIS90525.1"/>
    <property type="molecule type" value="Genomic_DNA"/>
</dbReference>
<dbReference type="PROSITE" id="PS50885">
    <property type="entry name" value="HAMP"/>
    <property type="match status" value="1"/>
</dbReference>
<dbReference type="SMART" id="SM01079">
    <property type="entry name" value="CHASE"/>
    <property type="match status" value="1"/>
</dbReference>
<dbReference type="Gene3D" id="3.30.450.20">
    <property type="entry name" value="PAS domain"/>
    <property type="match status" value="2"/>
</dbReference>
<comment type="subcellular location">
    <subcellularLocation>
        <location evidence="1">Cell membrane</location>
        <topology evidence="1">Multi-pass membrane protein</topology>
    </subcellularLocation>
</comment>
<evidence type="ECO:0000256" key="2">
    <source>
        <dbReference type="ARBA" id="ARBA00012528"/>
    </source>
</evidence>
<evidence type="ECO:0000256" key="4">
    <source>
        <dbReference type="ARBA" id="ARBA00022692"/>
    </source>
</evidence>
<dbReference type="InterPro" id="IPR029787">
    <property type="entry name" value="Nucleotide_cyclase"/>
</dbReference>
<dbReference type="PROSITE" id="PS50887">
    <property type="entry name" value="GGDEF"/>
    <property type="match status" value="1"/>
</dbReference>
<proteinExistence type="predicted"/>
<protein>
    <recommendedName>
        <fullName evidence="2">diguanylate cyclase</fullName>
        <ecNumber evidence="2">2.7.7.65</ecNumber>
    </recommendedName>
</protein>
<evidence type="ECO:0000256" key="6">
    <source>
        <dbReference type="ARBA" id="ARBA00023136"/>
    </source>
</evidence>
<feature type="transmembrane region" description="Helical" evidence="9">
    <location>
        <begin position="633"/>
        <end position="655"/>
    </location>
</feature>
<sequence length="913" mass="99214">MKRTIGLAIVVLLTCIAVLTGLDQYQRLHHDQAIAETLDRQLPPFQARLQARLDGIVAENRTMAAAIATQPDLPVSAVTALAQGAVARQPRLLSVLVAHRLKVGFVYPAKGNEAVIGLDYALHPEFMGSINRAIATRDTVVDAPVSLMQTGRPGLVIRTPMFDKAGDLSGLISMAVDIEGLLIESGLLEPTLDFSISIEQHTNGQPPTRLFGTPDDTQHPTSTARIILPDGVWTLSATTRVAFDQEHAEATLLWPIGGGLTLLLVLLILWRGGVLKLLAEQQGDRPAGKATIRVRTLMILAVVVPTPLLIGGVALLFYHTSMQAADHMEQQQVNELAEQVREQVSSFFAIPRQVAAFNADLFRYGLLDPSDPVTLQTTLLAQFRQQPLLTFLSIGTAEGDYYAASRPPRRDDKTLRLLRATTAEGREMKLFRVDDTNQPSQQVPTSGNAFFDARTRPWYQAALNSETLKWYPAYRYGIDDPNGLYDAIGIGMSAPLYSTDHRFLGVIAADVSLSQLGAFLHKHLSSLGGVAFLAEHDGTLLASSDDSAIYHLDDTRTLRIRADQSDTPAIRTAGAIMRAANSPADSRSIEVNGQRHLLNWQSLQLPDGPLLTIALVMPEHRLSNGSGKALHTVGSLLLVVLILGGIAALAFSYWFTQPLLALDRWARHLGAGEWNTTLPVDSAISELSGLSHSLGTMATQLQRHAAELEQKVAERTQELADANRRLAQLSRTDGLTGLANRRHLDETFANECARAHRSGQALAVMLIDVDLFKPYNDLYGHPEGDEALRQVATVLQSSCRRASDLAARYGGEEFCVLMADTDPAGAMALAEHIRGAVEALSLPHEKSACGVVTISIGVASWLPAATPLPVTEQTLLRWADQALYRAKEAGRNRVVVHESSQENHPAQGHQPLA</sequence>
<keyword evidence="5 9" id="KW-1133">Transmembrane helix</keyword>
<dbReference type="SUPFAM" id="SSF55073">
    <property type="entry name" value="Nucleotide cyclase"/>
    <property type="match status" value="1"/>
</dbReference>
<dbReference type="OrthoDB" id="9778496at2"/>
<evidence type="ECO:0000256" key="9">
    <source>
        <dbReference type="SAM" id="Phobius"/>
    </source>
</evidence>
<dbReference type="STRING" id="80876.SAMN05421779_104408"/>
<dbReference type="Gene3D" id="3.30.70.270">
    <property type="match status" value="1"/>
</dbReference>
<dbReference type="SMART" id="SM00304">
    <property type="entry name" value="HAMP"/>
    <property type="match status" value="1"/>
</dbReference>
<feature type="coiled-coil region" evidence="8">
    <location>
        <begin position="698"/>
        <end position="732"/>
    </location>
</feature>
<dbReference type="Proteomes" id="UP000185678">
    <property type="component" value="Unassembled WGS sequence"/>
</dbReference>
<name>A0A1N7MWM0_9PROT</name>
<dbReference type="NCBIfam" id="TIGR00254">
    <property type="entry name" value="GGDEF"/>
    <property type="match status" value="1"/>
</dbReference>
<evidence type="ECO:0000259" key="10">
    <source>
        <dbReference type="PROSITE" id="PS50839"/>
    </source>
</evidence>
<dbReference type="RefSeq" id="WP_076400823.1">
    <property type="nucleotide sequence ID" value="NZ_FTOA01000004.1"/>
</dbReference>
<dbReference type="GO" id="GO:0005886">
    <property type="term" value="C:plasma membrane"/>
    <property type="evidence" value="ECO:0007669"/>
    <property type="project" value="UniProtKB-SubCell"/>
</dbReference>
<evidence type="ECO:0000256" key="5">
    <source>
        <dbReference type="ARBA" id="ARBA00022989"/>
    </source>
</evidence>
<evidence type="ECO:0000259" key="12">
    <source>
        <dbReference type="PROSITE" id="PS50887"/>
    </source>
</evidence>
<feature type="domain" description="HAMP" evidence="11">
    <location>
        <begin position="653"/>
        <end position="706"/>
    </location>
</feature>
<evidence type="ECO:0000313" key="13">
    <source>
        <dbReference type="EMBL" id="SIS90525.1"/>
    </source>
</evidence>
<dbReference type="AlphaFoldDB" id="A0A1N7MWM0"/>
<keyword evidence="4 9" id="KW-0812">Transmembrane</keyword>
<dbReference type="Pfam" id="PF00990">
    <property type="entry name" value="GGDEF"/>
    <property type="match status" value="1"/>
</dbReference>
<dbReference type="InterPro" id="IPR043128">
    <property type="entry name" value="Rev_trsase/Diguanyl_cyclase"/>
</dbReference>
<keyword evidence="3" id="KW-1003">Cell membrane</keyword>
<dbReference type="PROSITE" id="PS50839">
    <property type="entry name" value="CHASE"/>
    <property type="match status" value="1"/>
</dbReference>